<dbReference type="KEGG" id="ptw:TUM18999_34420"/>
<dbReference type="EMBL" id="BQKM01000029">
    <property type="protein sequence ID" value="GJN56267.1"/>
    <property type="molecule type" value="Genomic_DNA"/>
</dbReference>
<feature type="region of interest" description="Disordered" evidence="6">
    <location>
        <begin position="285"/>
        <end position="307"/>
    </location>
</feature>
<sequence length="307" mass="34119">MTDSPEHLTILPEMQLEGFANGDLLSQVLTHMRLTGDRLYSATLAPGERLVLDCNSAHVCVLQGGQLHIQRDDQPATQVQPGDVVLLPHTLEQLRLTAGDGPTTLAICRFWFDAGSFRAMLFALPWLIHIRQAEAAPWSEGLLHFMLLEAHDVQPGGALMVSRLIDLTVIRVLRTWVQQGSASGWLGGLSDARIARVLRAIHEQPRQQWRIEALAKLAGMSRSSFCERFNALVGRAPLRYQNEWRLTLARSMLATQASRIGDVGFAVGYESEAAFSRAYKAFFGRSPRDDHPARPGDALTRREPAPR</sequence>
<dbReference type="PANTHER" id="PTHR46796">
    <property type="entry name" value="HTH-TYPE TRANSCRIPTIONAL ACTIVATOR RHAS-RELATED"/>
    <property type="match status" value="1"/>
</dbReference>
<dbReference type="SMART" id="SM00342">
    <property type="entry name" value="HTH_ARAC"/>
    <property type="match status" value="1"/>
</dbReference>
<accession>A0A6J4E9P2</accession>
<dbReference type="InterPro" id="IPR032783">
    <property type="entry name" value="AraC_lig"/>
</dbReference>
<dbReference type="Pfam" id="PF12833">
    <property type="entry name" value="HTH_18"/>
    <property type="match status" value="1"/>
</dbReference>
<dbReference type="AlphaFoldDB" id="A0A6J4E9P2"/>
<evidence type="ECO:0000313" key="10">
    <source>
        <dbReference type="Proteomes" id="UP000509383"/>
    </source>
</evidence>
<dbReference type="GO" id="GO:0005737">
    <property type="term" value="C:cytoplasm"/>
    <property type="evidence" value="ECO:0007669"/>
    <property type="project" value="UniProtKB-SubCell"/>
</dbReference>
<comment type="subcellular location">
    <subcellularLocation>
        <location evidence="1">Cytoplasm</location>
    </subcellularLocation>
</comment>
<dbReference type="Proteomes" id="UP001054892">
    <property type="component" value="Unassembled WGS sequence"/>
</dbReference>
<evidence type="ECO:0000313" key="8">
    <source>
        <dbReference type="EMBL" id="BCG25251.1"/>
    </source>
</evidence>
<dbReference type="EMBL" id="AP023189">
    <property type="protein sequence ID" value="BCG25251.1"/>
    <property type="molecule type" value="Genomic_DNA"/>
</dbReference>
<keyword evidence="4" id="KW-0804">Transcription</keyword>
<evidence type="ECO:0000256" key="3">
    <source>
        <dbReference type="ARBA" id="ARBA00023125"/>
    </source>
</evidence>
<name>A0A6J4E9P2_9PSED</name>
<dbReference type="PROSITE" id="PS01124">
    <property type="entry name" value="HTH_ARAC_FAMILY_2"/>
    <property type="match status" value="1"/>
</dbReference>
<comment type="function">
    <text evidence="5">Regulatory protein of the TOL plasmid xyl operons. XylS activates the xylXYZLTEGFJQKIH operon required for the degradation of toluene, m-xylene and p-xylene.</text>
</comment>
<evidence type="ECO:0000256" key="4">
    <source>
        <dbReference type="ARBA" id="ARBA00023163"/>
    </source>
</evidence>
<evidence type="ECO:0000256" key="5">
    <source>
        <dbReference type="ARBA" id="ARBA00037345"/>
    </source>
</evidence>
<feature type="compositionally biased region" description="Basic and acidic residues" evidence="6">
    <location>
        <begin position="286"/>
        <end position="307"/>
    </location>
</feature>
<evidence type="ECO:0000313" key="9">
    <source>
        <dbReference type="EMBL" id="GJN56267.1"/>
    </source>
</evidence>
<dbReference type="Proteomes" id="UP000509383">
    <property type="component" value="Chromosome"/>
</dbReference>
<dbReference type="InterPro" id="IPR050204">
    <property type="entry name" value="AraC_XylS_family_regulators"/>
</dbReference>
<reference evidence="8 10" key="1">
    <citation type="submission" date="2020-05" db="EMBL/GenBank/DDBJ databases">
        <title>Characterization of novel class B3 metallo-beta-lactamase from novel Pseudomonas species.</title>
        <authorList>
            <person name="Yamada K."/>
            <person name="Aoki K."/>
            <person name="Ishii Y."/>
        </authorList>
    </citation>
    <scope>NUCLEOTIDE SEQUENCE [LARGE SCALE GENOMIC DNA]</scope>
    <source>
        <strain evidence="8 10">TUM18999</strain>
        <strain evidence="9 11">TUM20286</strain>
    </source>
</reference>
<dbReference type="PANTHER" id="PTHR46796:SF7">
    <property type="entry name" value="ARAC FAMILY TRANSCRIPTIONAL REGULATOR"/>
    <property type="match status" value="1"/>
</dbReference>
<organism evidence="8 10">
    <name type="scientific">Pseudomonas tohonis</name>
    <dbReference type="NCBI Taxonomy" id="2725477"/>
    <lineage>
        <taxon>Bacteria</taxon>
        <taxon>Pseudomonadati</taxon>
        <taxon>Pseudomonadota</taxon>
        <taxon>Gammaproteobacteria</taxon>
        <taxon>Pseudomonadales</taxon>
        <taxon>Pseudomonadaceae</taxon>
        <taxon>Pseudomonas</taxon>
    </lineage>
</organism>
<dbReference type="InterPro" id="IPR018060">
    <property type="entry name" value="HTH_AraC"/>
</dbReference>
<dbReference type="GO" id="GO:0043565">
    <property type="term" value="F:sequence-specific DNA binding"/>
    <property type="evidence" value="ECO:0007669"/>
    <property type="project" value="InterPro"/>
</dbReference>
<gene>
    <name evidence="8" type="ORF">TUM18999_34420</name>
    <name evidence="9" type="ORF">TUM20286_60190</name>
</gene>
<dbReference type="InterPro" id="IPR018062">
    <property type="entry name" value="HTH_AraC-typ_CS"/>
</dbReference>
<dbReference type="Gene3D" id="1.10.10.60">
    <property type="entry name" value="Homeodomain-like"/>
    <property type="match status" value="1"/>
</dbReference>
<protein>
    <recommendedName>
        <fullName evidence="7">HTH araC/xylS-type domain-containing protein</fullName>
    </recommendedName>
</protein>
<dbReference type="GO" id="GO:0009893">
    <property type="term" value="P:positive regulation of metabolic process"/>
    <property type="evidence" value="ECO:0007669"/>
    <property type="project" value="UniProtKB-ARBA"/>
</dbReference>
<dbReference type="InterPro" id="IPR009057">
    <property type="entry name" value="Homeodomain-like_sf"/>
</dbReference>
<feature type="domain" description="HTH araC/xylS-type" evidence="7">
    <location>
        <begin position="195"/>
        <end position="293"/>
    </location>
</feature>
<evidence type="ECO:0000256" key="1">
    <source>
        <dbReference type="ARBA" id="ARBA00004496"/>
    </source>
</evidence>
<dbReference type="SUPFAM" id="SSF46689">
    <property type="entry name" value="Homeodomain-like"/>
    <property type="match status" value="2"/>
</dbReference>
<keyword evidence="3" id="KW-0238">DNA-binding</keyword>
<keyword evidence="11" id="KW-1185">Reference proteome</keyword>
<dbReference type="PROSITE" id="PS00041">
    <property type="entry name" value="HTH_ARAC_FAMILY_1"/>
    <property type="match status" value="1"/>
</dbReference>
<evidence type="ECO:0000256" key="6">
    <source>
        <dbReference type="SAM" id="MobiDB-lite"/>
    </source>
</evidence>
<evidence type="ECO:0000259" key="7">
    <source>
        <dbReference type="PROSITE" id="PS01124"/>
    </source>
</evidence>
<keyword evidence="2" id="KW-0805">Transcription regulation</keyword>
<dbReference type="GO" id="GO:0003700">
    <property type="term" value="F:DNA-binding transcription factor activity"/>
    <property type="evidence" value="ECO:0007669"/>
    <property type="project" value="InterPro"/>
</dbReference>
<proteinExistence type="predicted"/>
<evidence type="ECO:0000313" key="11">
    <source>
        <dbReference type="Proteomes" id="UP001054892"/>
    </source>
</evidence>
<dbReference type="Pfam" id="PF12852">
    <property type="entry name" value="Cupin_6"/>
    <property type="match status" value="1"/>
</dbReference>
<dbReference type="RefSeq" id="WP_173179591.1">
    <property type="nucleotide sequence ID" value="NZ_AP023189.1"/>
</dbReference>
<evidence type="ECO:0000256" key="2">
    <source>
        <dbReference type="ARBA" id="ARBA00023015"/>
    </source>
</evidence>